<proteinExistence type="inferred from homology"/>
<dbReference type="Proteomes" id="UP000621560">
    <property type="component" value="Unassembled WGS sequence"/>
</dbReference>
<dbReference type="GO" id="GO:0009086">
    <property type="term" value="P:methionine biosynthetic process"/>
    <property type="evidence" value="ECO:0007669"/>
    <property type="project" value="UniProtKB-ARBA"/>
</dbReference>
<dbReference type="InterPro" id="IPR000277">
    <property type="entry name" value="Cys/Met-Metab_PyrdxlP-dep_enz"/>
</dbReference>
<dbReference type="GO" id="GO:0016846">
    <property type="term" value="F:carbon-sulfur lyase activity"/>
    <property type="evidence" value="ECO:0007669"/>
    <property type="project" value="TreeGrafter"/>
</dbReference>
<dbReference type="Gene3D" id="3.40.640.10">
    <property type="entry name" value="Type I PLP-dependent aspartate aminotransferase-like (Major domain)"/>
    <property type="match status" value="1"/>
</dbReference>
<comment type="similarity">
    <text evidence="2 5">Belongs to the trans-sulfuration enzymes family.</text>
</comment>
<keyword evidence="7" id="KW-1185">Reference proteome</keyword>
<comment type="caution">
    <text evidence="6">The sequence shown here is derived from an EMBL/GenBank/DDBJ whole genome shotgun (WGS) entry which is preliminary data.</text>
</comment>
<dbReference type="Pfam" id="PF01053">
    <property type="entry name" value="Cys_Met_Meta_PP"/>
    <property type="match status" value="1"/>
</dbReference>
<dbReference type="SUPFAM" id="SSF53383">
    <property type="entry name" value="PLP-dependent transferases"/>
    <property type="match status" value="1"/>
</dbReference>
<reference evidence="6" key="1">
    <citation type="submission" date="2020-09" db="EMBL/GenBank/DDBJ databases">
        <title>A novel bacterium of genus Paenibacillus, isolated from South China Sea.</title>
        <authorList>
            <person name="Huang H."/>
            <person name="Mo K."/>
            <person name="Hu Y."/>
        </authorList>
    </citation>
    <scope>NUCLEOTIDE SEQUENCE</scope>
    <source>
        <strain evidence="6">IB182496</strain>
    </source>
</reference>
<evidence type="ECO:0000256" key="5">
    <source>
        <dbReference type="RuleBase" id="RU362118"/>
    </source>
</evidence>
<dbReference type="PANTHER" id="PTHR11808:SF90">
    <property type="entry name" value="CYSTATHIONINE GAMMA-SYNTHASE"/>
    <property type="match status" value="1"/>
</dbReference>
<dbReference type="InterPro" id="IPR015422">
    <property type="entry name" value="PyrdxlP-dep_Trfase_small"/>
</dbReference>
<dbReference type="FunFam" id="3.40.640.10:FF:000009">
    <property type="entry name" value="Cystathionine gamma-synthase homolog"/>
    <property type="match status" value="1"/>
</dbReference>
<keyword evidence="3 4" id="KW-0663">Pyridoxal phosphate</keyword>
<dbReference type="InterPro" id="IPR015424">
    <property type="entry name" value="PyrdxlP-dep_Trfase"/>
</dbReference>
<dbReference type="InterPro" id="IPR015421">
    <property type="entry name" value="PyrdxlP-dep_Trfase_major"/>
</dbReference>
<evidence type="ECO:0000256" key="4">
    <source>
        <dbReference type="PIRSR" id="PIRSR001434-2"/>
    </source>
</evidence>
<evidence type="ECO:0000313" key="7">
    <source>
        <dbReference type="Proteomes" id="UP000621560"/>
    </source>
</evidence>
<dbReference type="Gene3D" id="3.90.1150.10">
    <property type="entry name" value="Aspartate Aminotransferase, domain 1"/>
    <property type="match status" value="1"/>
</dbReference>
<comment type="cofactor">
    <cofactor evidence="1 5">
        <name>pyridoxal 5'-phosphate</name>
        <dbReference type="ChEBI" id="CHEBI:597326"/>
    </cofactor>
</comment>
<dbReference type="GO" id="GO:0030170">
    <property type="term" value="F:pyridoxal phosphate binding"/>
    <property type="evidence" value="ECO:0007669"/>
    <property type="project" value="InterPro"/>
</dbReference>
<evidence type="ECO:0000256" key="2">
    <source>
        <dbReference type="ARBA" id="ARBA00009077"/>
    </source>
</evidence>
<dbReference type="AlphaFoldDB" id="A0A927GSI5"/>
<dbReference type="RefSeq" id="WP_190917612.1">
    <property type="nucleotide sequence ID" value="NZ_JACXIZ010000017.1"/>
</dbReference>
<organism evidence="6 7">
    <name type="scientific">Paenibacillus sabuli</name>
    <dbReference type="NCBI Taxonomy" id="2772509"/>
    <lineage>
        <taxon>Bacteria</taxon>
        <taxon>Bacillati</taxon>
        <taxon>Bacillota</taxon>
        <taxon>Bacilli</taxon>
        <taxon>Bacillales</taxon>
        <taxon>Paenibacillaceae</taxon>
        <taxon>Paenibacillus</taxon>
    </lineage>
</organism>
<evidence type="ECO:0000256" key="3">
    <source>
        <dbReference type="ARBA" id="ARBA00022898"/>
    </source>
</evidence>
<dbReference type="EMBL" id="JACXIZ010000017">
    <property type="protein sequence ID" value="MBD2845747.1"/>
    <property type="molecule type" value="Genomic_DNA"/>
</dbReference>
<dbReference type="GO" id="GO:0019346">
    <property type="term" value="P:transsulfuration"/>
    <property type="evidence" value="ECO:0007669"/>
    <property type="project" value="InterPro"/>
</dbReference>
<gene>
    <name evidence="6" type="ORF">IDH44_11145</name>
</gene>
<dbReference type="PROSITE" id="PS00868">
    <property type="entry name" value="CYS_MET_METAB_PP"/>
    <property type="match status" value="1"/>
</dbReference>
<dbReference type="FunFam" id="3.90.1150.10:FF:000033">
    <property type="entry name" value="Cystathionine gamma-synthase"/>
    <property type="match status" value="1"/>
</dbReference>
<dbReference type="GO" id="GO:0005737">
    <property type="term" value="C:cytoplasm"/>
    <property type="evidence" value="ECO:0007669"/>
    <property type="project" value="TreeGrafter"/>
</dbReference>
<dbReference type="PANTHER" id="PTHR11808">
    <property type="entry name" value="TRANS-SULFURATION ENZYME FAMILY MEMBER"/>
    <property type="match status" value="1"/>
</dbReference>
<evidence type="ECO:0000313" key="6">
    <source>
        <dbReference type="EMBL" id="MBD2845747.1"/>
    </source>
</evidence>
<evidence type="ECO:0000256" key="1">
    <source>
        <dbReference type="ARBA" id="ARBA00001933"/>
    </source>
</evidence>
<keyword evidence="6" id="KW-0808">Transferase</keyword>
<dbReference type="PIRSF" id="PIRSF001434">
    <property type="entry name" value="CGS"/>
    <property type="match status" value="1"/>
</dbReference>
<accession>A0A927GSI5</accession>
<sequence>MKIESRLAQIGSVKEPVTGAVNFPIYPSTAFRHPRVGQSTGFDYIRTKSPTRAVLEEAAAELEAGDAGFACSSGMAALQTVFALFRQGDHLLVSLDLYGGTYRLLERIMNRFGVSASYVDTNDLDAMASAATPATKAVLIETPTNPLMMITDLARVCAWARDRGMLSIVDNTLLTPFFQRPLELGADIVVHSATKYLGGHNDVLAGLIITKGAELSEEMAMLHNSIGAVLGPQDSWLLMRGMKTLALRMERHQYNATRIAAFLQTHEAIEQVYYPGLPDHPGHDIQQRQSSGNTGIFSFRLKDARYVDPVLRHIKLIAFAESLGGVESLMTYPAVQTHADIPEEIRRRIGVDDRLLRFSVGIEHCDDLIDDLAGALAEAQRELAKGE</sequence>
<name>A0A927GSI5_9BACL</name>
<dbReference type="CDD" id="cd00614">
    <property type="entry name" value="CGS_like"/>
    <property type="match status" value="1"/>
</dbReference>
<feature type="modified residue" description="N6-(pyridoxal phosphate)lysine" evidence="4">
    <location>
        <position position="195"/>
    </location>
</feature>
<protein>
    <submittedName>
        <fullName evidence="6">PLP-dependent transferase</fullName>
    </submittedName>
</protein>
<dbReference type="GO" id="GO:0016740">
    <property type="term" value="F:transferase activity"/>
    <property type="evidence" value="ECO:0007669"/>
    <property type="project" value="UniProtKB-KW"/>
</dbReference>
<dbReference type="InterPro" id="IPR054542">
    <property type="entry name" value="Cys_met_metab_PP"/>
</dbReference>